<reference evidence="1 2" key="1">
    <citation type="submission" date="2016-02" db="EMBL/GenBank/DDBJ databases">
        <title>Comparative genomic and transcriptomic foundation for Pichia pastoris.</title>
        <authorList>
            <person name="Love K.R."/>
            <person name="Shah K.A."/>
            <person name="Whittaker C.A."/>
            <person name="Wu J."/>
            <person name="Bartlett M.C."/>
            <person name="Ma D."/>
            <person name="Leeson R.L."/>
            <person name="Priest M."/>
            <person name="Young S.K."/>
            <person name="Love J.C."/>
        </authorList>
    </citation>
    <scope>NUCLEOTIDE SEQUENCE [LARGE SCALE GENOMIC DNA]</scope>
    <source>
        <strain evidence="1 2">ATCC 28485</strain>
    </source>
</reference>
<keyword evidence="2" id="KW-1185">Reference proteome</keyword>
<gene>
    <name evidence="1" type="ORF">ATY40_BA7504442</name>
</gene>
<name>A0A1B2JI13_PICPA</name>
<evidence type="ECO:0000313" key="2">
    <source>
        <dbReference type="Proteomes" id="UP000094565"/>
    </source>
</evidence>
<protein>
    <submittedName>
        <fullName evidence="1">BA75_04442T0</fullName>
    </submittedName>
</protein>
<organism evidence="1 2">
    <name type="scientific">Komagataella pastoris</name>
    <name type="common">Yeast</name>
    <name type="synonym">Pichia pastoris</name>
    <dbReference type="NCBI Taxonomy" id="4922"/>
    <lineage>
        <taxon>Eukaryota</taxon>
        <taxon>Fungi</taxon>
        <taxon>Dikarya</taxon>
        <taxon>Ascomycota</taxon>
        <taxon>Saccharomycotina</taxon>
        <taxon>Pichiomycetes</taxon>
        <taxon>Pichiales</taxon>
        <taxon>Pichiaceae</taxon>
        <taxon>Komagataella</taxon>
    </lineage>
</organism>
<accession>A0A1B2JI13</accession>
<dbReference type="OrthoDB" id="4064185at2759"/>
<dbReference type="Proteomes" id="UP000094565">
    <property type="component" value="Chromosome 4"/>
</dbReference>
<evidence type="ECO:0000313" key="1">
    <source>
        <dbReference type="EMBL" id="ANZ77541.1"/>
    </source>
</evidence>
<dbReference type="AlphaFoldDB" id="A0A1B2JI13"/>
<sequence>MKPTITSTFEESNSMGLCGCTWRLVHHRVRIKAVEYSFVSRFYSRQSSFFNRKQLIQLGRMLIDAQPDIKEIKSRCQRIISLKRIELYLSPKLLDIQNLDTFKAFEILITSCIVFNKPRIAFDVYIAALRAVKKLFHNNSPLVDQLLVKDIWLHMLVNSLLVNNPKFDLDNLSKVVKLASLHNSIVDEVSLKINDLPWMKELDNPLAINLKQFYFSDTQVNKILEKLTQMSDTPRSVRVKSEVFGFLVKSMTQHRRGKLSVVQENFLFKYSLRYISSNLKNNNLSSVYLGWSTIKTYYTKSLHEIQQNTSSTTFSAEFFEVLARSIRSFSKSKKYKYLVEELIEDLPVSACVRNPNLLESLMFHSTRHKNHQLAQVLLIELEHFQSLEGFTRGQLSSILSLYLLLNDNEGVQKVVAILFSHFGGLNHSEFNQITWTLLQTNNDLDNIWSMATSVCPLVAKSTFLTIINRMIDSHSINFDRIDQIYNLMQPILPRDDEFWVYYTTAYIKYVLKKFPLKYTHLVLSKSLTQLNGNTMHYYKRCQNPYMLPIHEVRLYIPSSIDSFVVESMLHNITLKLKSDQSTKQIDDIENLKGIKQWCQDYLRIIGRTTNEIRIDVAKSFHRKSRKESLLNINLLNKM</sequence>
<proteinExistence type="predicted"/>
<dbReference type="EMBL" id="CP014587">
    <property type="protein sequence ID" value="ANZ77541.1"/>
    <property type="molecule type" value="Genomic_DNA"/>
</dbReference>